<dbReference type="GO" id="GO:0005886">
    <property type="term" value="C:plasma membrane"/>
    <property type="evidence" value="ECO:0007669"/>
    <property type="project" value="UniProtKB-SubCell"/>
</dbReference>
<evidence type="ECO:0000313" key="8">
    <source>
        <dbReference type="Proteomes" id="UP000316801"/>
    </source>
</evidence>
<comment type="caution">
    <text evidence="7">The sequence shown here is derived from an EMBL/GenBank/DDBJ whole genome shotgun (WGS) entry which is preliminary data.</text>
</comment>
<keyword evidence="5 6" id="KW-0472">Membrane</keyword>
<protein>
    <submittedName>
        <fullName evidence="7">Branched-chain amino acid ABC transporter permease</fullName>
    </submittedName>
</protein>
<dbReference type="CDD" id="cd06581">
    <property type="entry name" value="TM_PBP1_LivM_like"/>
    <property type="match status" value="1"/>
</dbReference>
<evidence type="ECO:0000256" key="4">
    <source>
        <dbReference type="ARBA" id="ARBA00022989"/>
    </source>
</evidence>
<accession>A0A549T0L4</accession>
<dbReference type="GO" id="GO:0015658">
    <property type="term" value="F:branched-chain amino acid transmembrane transporter activity"/>
    <property type="evidence" value="ECO:0007669"/>
    <property type="project" value="InterPro"/>
</dbReference>
<evidence type="ECO:0000313" key="7">
    <source>
        <dbReference type="EMBL" id="TRL35348.1"/>
    </source>
</evidence>
<dbReference type="InterPro" id="IPR043428">
    <property type="entry name" value="LivM-like"/>
</dbReference>
<feature type="transmembrane region" description="Helical" evidence="6">
    <location>
        <begin position="141"/>
        <end position="161"/>
    </location>
</feature>
<evidence type="ECO:0000256" key="2">
    <source>
        <dbReference type="ARBA" id="ARBA00022475"/>
    </source>
</evidence>
<evidence type="ECO:0000256" key="6">
    <source>
        <dbReference type="SAM" id="Phobius"/>
    </source>
</evidence>
<keyword evidence="8" id="KW-1185">Reference proteome</keyword>
<feature type="transmembrane region" description="Helical" evidence="6">
    <location>
        <begin position="173"/>
        <end position="199"/>
    </location>
</feature>
<gene>
    <name evidence="7" type="ORF">FNA46_20370</name>
</gene>
<dbReference type="InterPro" id="IPR001851">
    <property type="entry name" value="ABC_transp_permease"/>
</dbReference>
<dbReference type="PANTHER" id="PTHR30482:SF17">
    <property type="entry name" value="ABC TRANSPORTER ATP-BINDING PROTEIN"/>
    <property type="match status" value="1"/>
</dbReference>
<dbReference type="EMBL" id="VJMG01000066">
    <property type="protein sequence ID" value="TRL35348.1"/>
    <property type="molecule type" value="Genomic_DNA"/>
</dbReference>
<comment type="subcellular location">
    <subcellularLocation>
        <location evidence="1">Cell membrane</location>
        <topology evidence="1">Multi-pass membrane protein</topology>
    </subcellularLocation>
</comment>
<dbReference type="Pfam" id="PF02653">
    <property type="entry name" value="BPD_transp_2"/>
    <property type="match status" value="1"/>
</dbReference>
<evidence type="ECO:0000256" key="3">
    <source>
        <dbReference type="ARBA" id="ARBA00022692"/>
    </source>
</evidence>
<keyword evidence="2" id="KW-1003">Cell membrane</keyword>
<keyword evidence="4 6" id="KW-1133">Transmembrane helix</keyword>
<reference evidence="7 8" key="1">
    <citation type="submission" date="2019-07" db="EMBL/GenBank/DDBJ databases">
        <title>Ln-dependent methylotrophs.</title>
        <authorList>
            <person name="Tani A."/>
        </authorList>
    </citation>
    <scope>NUCLEOTIDE SEQUENCE [LARGE SCALE GENOMIC DNA]</scope>
    <source>
        <strain evidence="7 8">SM12</strain>
    </source>
</reference>
<feature type="transmembrane region" description="Helical" evidence="6">
    <location>
        <begin position="294"/>
        <end position="310"/>
    </location>
</feature>
<dbReference type="RefSeq" id="WP_143127048.1">
    <property type="nucleotide sequence ID" value="NZ_VJMG01000066.1"/>
</dbReference>
<evidence type="ECO:0000256" key="5">
    <source>
        <dbReference type="ARBA" id="ARBA00023136"/>
    </source>
</evidence>
<feature type="transmembrane region" description="Helical" evidence="6">
    <location>
        <begin position="220"/>
        <end position="238"/>
    </location>
</feature>
<evidence type="ECO:0000256" key="1">
    <source>
        <dbReference type="ARBA" id="ARBA00004651"/>
    </source>
</evidence>
<dbReference type="Proteomes" id="UP000316801">
    <property type="component" value="Unassembled WGS sequence"/>
</dbReference>
<name>A0A549T0L4_9HYPH</name>
<organism evidence="7 8">
    <name type="scientific">Rhizobium straminoryzae</name>
    <dbReference type="NCBI Taxonomy" id="1387186"/>
    <lineage>
        <taxon>Bacteria</taxon>
        <taxon>Pseudomonadati</taxon>
        <taxon>Pseudomonadota</taxon>
        <taxon>Alphaproteobacteria</taxon>
        <taxon>Hyphomicrobiales</taxon>
        <taxon>Rhizobiaceae</taxon>
        <taxon>Rhizobium/Agrobacterium group</taxon>
        <taxon>Rhizobium</taxon>
    </lineage>
</organism>
<feature type="transmembrane region" description="Helical" evidence="6">
    <location>
        <begin position="97"/>
        <end position="116"/>
    </location>
</feature>
<sequence>MSTPHSQIAAAFLRRKAAWSPLEAGLWGLALAAAFLFPSQQLLLSEIAILALFALSLDLIVGYAGILSLGHAAFFGIGAYTAGLFSLHVSAEPLAGLAASAVVAGLLGLATSFLVLRGSDLTRLMTTFGVSMLLAEGANQAAWLTGGADGLSGILLGPIAGTFDFDLWGRTGYLYSLAVLFILLLVARRIVHSPFGLSLKAIKRNSRRAAMLGIAPNRRIVVIYTISALYAGMAGALLTQTTSFVSPDVLAFHRSADVLLVLVLGGVGYLYGGIIGAVIFTLLRAWLSVVTPQYWMFWIGLILVALVVIGRDRLDPARAIALVRSRLLGRPAAKPVPLSEDGR</sequence>
<dbReference type="PANTHER" id="PTHR30482">
    <property type="entry name" value="HIGH-AFFINITY BRANCHED-CHAIN AMINO ACID TRANSPORT SYSTEM PERMEASE"/>
    <property type="match status" value="1"/>
</dbReference>
<proteinExistence type="predicted"/>
<dbReference type="AlphaFoldDB" id="A0A549T0L4"/>
<feature type="transmembrane region" description="Helical" evidence="6">
    <location>
        <begin position="258"/>
        <end position="282"/>
    </location>
</feature>
<keyword evidence="3 6" id="KW-0812">Transmembrane</keyword>